<gene>
    <name evidence="2" type="ORF">DBV15_12287</name>
</gene>
<proteinExistence type="predicted"/>
<dbReference type="AlphaFoldDB" id="A0A4S2KMV2"/>
<feature type="region of interest" description="Disordered" evidence="1">
    <location>
        <begin position="69"/>
        <end position="89"/>
    </location>
</feature>
<organism evidence="2 3">
    <name type="scientific">Temnothorax longispinosus</name>
    <dbReference type="NCBI Taxonomy" id="300112"/>
    <lineage>
        <taxon>Eukaryota</taxon>
        <taxon>Metazoa</taxon>
        <taxon>Ecdysozoa</taxon>
        <taxon>Arthropoda</taxon>
        <taxon>Hexapoda</taxon>
        <taxon>Insecta</taxon>
        <taxon>Pterygota</taxon>
        <taxon>Neoptera</taxon>
        <taxon>Endopterygota</taxon>
        <taxon>Hymenoptera</taxon>
        <taxon>Apocrita</taxon>
        <taxon>Aculeata</taxon>
        <taxon>Formicoidea</taxon>
        <taxon>Formicidae</taxon>
        <taxon>Myrmicinae</taxon>
        <taxon>Temnothorax</taxon>
    </lineage>
</organism>
<feature type="compositionally biased region" description="Acidic residues" evidence="1">
    <location>
        <begin position="133"/>
        <end position="146"/>
    </location>
</feature>
<name>A0A4S2KMV2_9HYME</name>
<evidence type="ECO:0000313" key="2">
    <source>
        <dbReference type="EMBL" id="TGZ50656.1"/>
    </source>
</evidence>
<protein>
    <submittedName>
        <fullName evidence="2">Uncharacterized protein</fullName>
    </submittedName>
</protein>
<evidence type="ECO:0000256" key="1">
    <source>
        <dbReference type="SAM" id="MobiDB-lite"/>
    </source>
</evidence>
<accession>A0A4S2KMV2</accession>
<reference evidence="2 3" key="1">
    <citation type="journal article" date="2019" name="Philos. Trans. R. Soc. Lond., B, Biol. Sci.">
        <title>Ant behaviour and brain gene expression of defending hosts depend on the ecological success of the intruding social parasite.</title>
        <authorList>
            <person name="Kaur R."/>
            <person name="Stoldt M."/>
            <person name="Jongepier E."/>
            <person name="Feldmeyer B."/>
            <person name="Menzel F."/>
            <person name="Bornberg-Bauer E."/>
            <person name="Foitzik S."/>
        </authorList>
    </citation>
    <scope>NUCLEOTIDE SEQUENCE [LARGE SCALE GENOMIC DNA]</scope>
    <source>
        <tissue evidence="2">Whole body</tissue>
    </source>
</reference>
<keyword evidence="3" id="KW-1185">Reference proteome</keyword>
<sequence>MTTIEAVSEMSAVRRAVWFSAVLFAATPLAYTQVTWTPIYVGGYNRYASSVHLVRSLQLDPDSVVSDVVAPQTSCSGDGGSGGREPRVSLGEGETKWWNIGSPLKTLLCSCLSSVADCTLINGGVTRVPERDGESDEGGGDEEDEKEELHTKGKRVGKAVYERRERRAILESVSQVGTRLTPPVNIARYTEETNYYKQKSEMDSLSRRVKST</sequence>
<feature type="region of interest" description="Disordered" evidence="1">
    <location>
        <begin position="125"/>
        <end position="158"/>
    </location>
</feature>
<evidence type="ECO:0000313" key="3">
    <source>
        <dbReference type="Proteomes" id="UP000310200"/>
    </source>
</evidence>
<dbReference type="EMBL" id="QBLH01001905">
    <property type="protein sequence ID" value="TGZ50656.1"/>
    <property type="molecule type" value="Genomic_DNA"/>
</dbReference>
<dbReference type="Proteomes" id="UP000310200">
    <property type="component" value="Unassembled WGS sequence"/>
</dbReference>
<comment type="caution">
    <text evidence="2">The sequence shown here is derived from an EMBL/GenBank/DDBJ whole genome shotgun (WGS) entry which is preliminary data.</text>
</comment>